<comment type="caution">
    <text evidence="1">The sequence shown here is derived from an EMBL/GenBank/DDBJ whole genome shotgun (WGS) entry which is preliminary data.</text>
</comment>
<reference evidence="1" key="1">
    <citation type="submission" date="2024-09" db="EMBL/GenBank/DDBJ databases">
        <title>Draft Genome Sequences of Neofusicoccum parvum.</title>
        <authorList>
            <person name="Ashida A."/>
            <person name="Camagna M."/>
            <person name="Tanaka A."/>
            <person name="Takemoto D."/>
        </authorList>
    </citation>
    <scope>NUCLEOTIDE SEQUENCE</scope>
    <source>
        <strain evidence="1">PPO83</strain>
    </source>
</reference>
<name>A0ACB5S9S5_9PEZI</name>
<evidence type="ECO:0000313" key="2">
    <source>
        <dbReference type="Proteomes" id="UP001165186"/>
    </source>
</evidence>
<organism evidence="1 2">
    <name type="scientific">Neofusicoccum parvum</name>
    <dbReference type="NCBI Taxonomy" id="310453"/>
    <lineage>
        <taxon>Eukaryota</taxon>
        <taxon>Fungi</taxon>
        <taxon>Dikarya</taxon>
        <taxon>Ascomycota</taxon>
        <taxon>Pezizomycotina</taxon>
        <taxon>Dothideomycetes</taxon>
        <taxon>Dothideomycetes incertae sedis</taxon>
        <taxon>Botryosphaeriales</taxon>
        <taxon>Botryosphaeriaceae</taxon>
        <taxon>Neofusicoccum</taxon>
    </lineage>
</organism>
<protein>
    <submittedName>
        <fullName evidence="1">Uncharacterized protein</fullName>
    </submittedName>
</protein>
<gene>
    <name evidence="1" type="primary">g7675</name>
    <name evidence="1" type="ORF">NpPPO83_00007675</name>
</gene>
<dbReference type="Proteomes" id="UP001165186">
    <property type="component" value="Unassembled WGS sequence"/>
</dbReference>
<evidence type="ECO:0000313" key="1">
    <source>
        <dbReference type="EMBL" id="GME32166.1"/>
    </source>
</evidence>
<keyword evidence="2" id="KW-1185">Reference proteome</keyword>
<sequence>MNTNGIQPGDVHRARAAEHAEWALDREQRALRERIPTVFYNTHDGPWRQTGQLRAWGHTRAGANDVWVWRLEHHVRGQPARVLARSDVHMASSQSHDDRNTACVAALRDLYERVWWSRSASDPSLISRAVWLCALLALADTEDGSVLVRFLFLRGNNNSGSSNRCRVGGL</sequence>
<accession>A0ACB5S9S5</accession>
<proteinExistence type="predicted"/>
<dbReference type="EMBL" id="BSXG01000060">
    <property type="protein sequence ID" value="GME32166.1"/>
    <property type="molecule type" value="Genomic_DNA"/>
</dbReference>